<keyword evidence="5" id="KW-1185">Reference proteome</keyword>
<dbReference type="InParanoid" id="A0A2V0NMA7"/>
<dbReference type="Pfam" id="PF00106">
    <property type="entry name" value="adh_short"/>
    <property type="match status" value="1"/>
</dbReference>
<dbReference type="InterPro" id="IPR002347">
    <property type="entry name" value="SDR_fam"/>
</dbReference>
<sequence>MATITGKTCIVTGGTRGIGRGLVERLLDRGNKVVATGRAAAAAAAALEPLAARHPRGLVVSELDAADEGSVEKWAEALKAQHGIEHVDVLINNAGIYSPDGRRPALDEFRQADFLPVFATNAVGPFLVTQQLLRRGLLGAPGGPSTVVNVSSIMGSHGDTTISAVTPGAFSYRASKAALNIMTKTLANDFEREGRRIQCVLVHPGYVKTDMTGGAGYVEVGESADGILKLLEDGRPLNGRWWSFSGEEIPW</sequence>
<evidence type="ECO:0000256" key="2">
    <source>
        <dbReference type="ARBA" id="ARBA00023002"/>
    </source>
</evidence>
<accession>A0A2V0NMA7</accession>
<dbReference type="PRINTS" id="PR00080">
    <property type="entry name" value="SDRFAMILY"/>
</dbReference>
<dbReference type="PRINTS" id="PR00081">
    <property type="entry name" value="GDHRDH"/>
</dbReference>
<dbReference type="FunCoup" id="A0A2V0NMA7">
    <property type="interactions" value="841"/>
</dbReference>
<evidence type="ECO:0000313" key="4">
    <source>
        <dbReference type="EMBL" id="GBF88259.1"/>
    </source>
</evidence>
<dbReference type="InterPro" id="IPR051468">
    <property type="entry name" value="Fungal_SecMetab_SDRs"/>
</dbReference>
<dbReference type="Gene3D" id="3.40.50.720">
    <property type="entry name" value="NAD(P)-binding Rossmann-like Domain"/>
    <property type="match status" value="1"/>
</dbReference>
<dbReference type="OrthoDB" id="5296at2759"/>
<keyword evidence="1" id="KW-0521">NADP</keyword>
<reference evidence="4 5" key="1">
    <citation type="journal article" date="2018" name="Sci. Rep.">
        <title>Raphidocelis subcapitata (=Pseudokirchneriella subcapitata) provides an insight into genome evolution and environmental adaptations in the Sphaeropleales.</title>
        <authorList>
            <person name="Suzuki S."/>
            <person name="Yamaguchi H."/>
            <person name="Nakajima N."/>
            <person name="Kawachi M."/>
        </authorList>
    </citation>
    <scope>NUCLEOTIDE SEQUENCE [LARGE SCALE GENOMIC DNA]</scope>
    <source>
        <strain evidence="4 5">NIES-35</strain>
    </source>
</reference>
<evidence type="ECO:0000313" key="5">
    <source>
        <dbReference type="Proteomes" id="UP000247498"/>
    </source>
</evidence>
<evidence type="ECO:0000256" key="3">
    <source>
        <dbReference type="RuleBase" id="RU000363"/>
    </source>
</evidence>
<protein>
    <recommendedName>
        <fullName evidence="6">C-factor</fullName>
    </recommendedName>
</protein>
<dbReference type="GO" id="GO:0005737">
    <property type="term" value="C:cytoplasm"/>
    <property type="evidence" value="ECO:0007669"/>
    <property type="project" value="TreeGrafter"/>
</dbReference>
<proteinExistence type="inferred from homology"/>
<dbReference type="AlphaFoldDB" id="A0A2V0NMA7"/>
<comment type="similarity">
    <text evidence="3">Belongs to the short-chain dehydrogenases/reductases (SDR) family.</text>
</comment>
<name>A0A2V0NMA7_9CHLO</name>
<keyword evidence="2" id="KW-0560">Oxidoreductase</keyword>
<dbReference type="PANTHER" id="PTHR43544:SF7">
    <property type="entry name" value="NADB-LER2"/>
    <property type="match status" value="1"/>
</dbReference>
<gene>
    <name evidence="4" type="ORF">Rsub_00971</name>
</gene>
<organism evidence="4 5">
    <name type="scientific">Raphidocelis subcapitata</name>
    <dbReference type="NCBI Taxonomy" id="307507"/>
    <lineage>
        <taxon>Eukaryota</taxon>
        <taxon>Viridiplantae</taxon>
        <taxon>Chlorophyta</taxon>
        <taxon>core chlorophytes</taxon>
        <taxon>Chlorophyceae</taxon>
        <taxon>CS clade</taxon>
        <taxon>Sphaeropleales</taxon>
        <taxon>Selenastraceae</taxon>
        <taxon>Raphidocelis</taxon>
    </lineage>
</organism>
<dbReference type="STRING" id="307507.A0A2V0NMA7"/>
<dbReference type="InterPro" id="IPR036291">
    <property type="entry name" value="NAD(P)-bd_dom_sf"/>
</dbReference>
<evidence type="ECO:0008006" key="6">
    <source>
        <dbReference type="Google" id="ProtNLM"/>
    </source>
</evidence>
<dbReference type="Proteomes" id="UP000247498">
    <property type="component" value="Unassembled WGS sequence"/>
</dbReference>
<evidence type="ECO:0000256" key="1">
    <source>
        <dbReference type="ARBA" id="ARBA00022857"/>
    </source>
</evidence>
<dbReference type="SUPFAM" id="SSF51735">
    <property type="entry name" value="NAD(P)-binding Rossmann-fold domains"/>
    <property type="match status" value="1"/>
</dbReference>
<comment type="caution">
    <text evidence="4">The sequence shown here is derived from an EMBL/GenBank/DDBJ whole genome shotgun (WGS) entry which is preliminary data.</text>
</comment>
<dbReference type="GO" id="GO:0016491">
    <property type="term" value="F:oxidoreductase activity"/>
    <property type="evidence" value="ECO:0007669"/>
    <property type="project" value="UniProtKB-KW"/>
</dbReference>
<dbReference type="EMBL" id="BDRX01000004">
    <property type="protein sequence ID" value="GBF88259.1"/>
    <property type="molecule type" value="Genomic_DNA"/>
</dbReference>
<dbReference type="PANTHER" id="PTHR43544">
    <property type="entry name" value="SHORT-CHAIN DEHYDROGENASE/REDUCTASE"/>
    <property type="match status" value="1"/>
</dbReference>